<dbReference type="PANTHER" id="PTHR34472:SF1">
    <property type="entry name" value="SULFUR CARRIER PROTEIN THIS"/>
    <property type="match status" value="1"/>
</dbReference>
<accession>A0A1C9CCP7</accession>
<dbReference type="NCBIfam" id="TIGR01683">
    <property type="entry name" value="thiS"/>
    <property type="match status" value="1"/>
</dbReference>
<organism evidence="1">
    <name type="scientific">Bangiopsis subsimplex</name>
    <dbReference type="NCBI Taxonomy" id="139980"/>
    <lineage>
        <taxon>Eukaryota</taxon>
        <taxon>Rhodophyta</taxon>
        <taxon>Stylonematophyceae</taxon>
        <taxon>Stylonematales</taxon>
        <taxon>Stylonemataceae</taxon>
        <taxon>Bangiopsis</taxon>
    </lineage>
</organism>
<reference evidence="2" key="2">
    <citation type="submission" date="2017-03" db="EMBL/GenBank/DDBJ databases">
        <title>The new red algal subphylum Proteorhodophytina comprises the largest and most divergent plastid genomes known.</title>
        <authorList>
            <person name="Munoz-Gomez S.A."/>
            <person name="Mejia-Franco F.G."/>
            <person name="Durnin K."/>
            <person name="Morgan C."/>
            <person name="Grisdale C.J."/>
            <person name="Archibald J.M."/>
            <person name="Slamovits C.H."/>
        </authorList>
    </citation>
    <scope>NUCLEOTIDE SEQUENCE</scope>
    <source>
        <strain evidence="2">UTEX LB2854</strain>
    </source>
</reference>
<dbReference type="EMBL" id="KX284718">
    <property type="protein sequence ID" value="AOM66145.1"/>
    <property type="molecule type" value="Genomic_DNA"/>
</dbReference>
<dbReference type="SUPFAM" id="SSF54285">
    <property type="entry name" value="MoaD/ThiS"/>
    <property type="match status" value="1"/>
</dbReference>
<name>A0A1C9CCP7_9RHOD</name>
<dbReference type="InterPro" id="IPR003749">
    <property type="entry name" value="ThiS/MoaD-like"/>
</dbReference>
<dbReference type="InterPro" id="IPR010035">
    <property type="entry name" value="Thi_S"/>
</dbReference>
<keyword evidence="2" id="KW-0150">Chloroplast</keyword>
<dbReference type="InterPro" id="IPR016155">
    <property type="entry name" value="Mopterin_synth/thiamin_S_b"/>
</dbReference>
<reference evidence="1" key="1">
    <citation type="journal article" date="2016" name="BMC Biol.">
        <title>Parallel evolution of highly conserved plastid genome architecture in red seaweeds and seed plants.</title>
        <authorList>
            <person name="Lee J."/>
            <person name="Cho C.H."/>
            <person name="Park S.I."/>
            <person name="Choi J.W."/>
            <person name="Song H.S."/>
            <person name="West J.A."/>
            <person name="Bhattacharya D."/>
            <person name="Yoon H.S."/>
        </authorList>
    </citation>
    <scope>NUCLEOTIDE SEQUENCE</scope>
</reference>
<dbReference type="GeneID" id="29073215"/>
<geneLocation type="plastid" evidence="1"/>
<dbReference type="AlphaFoldDB" id="A0A1C9CCP7"/>
<protein>
    <submittedName>
        <fullName evidence="2">Thiamine biosynthesis protein</fullName>
    </submittedName>
</protein>
<evidence type="ECO:0000313" key="1">
    <source>
        <dbReference type="EMBL" id="AOM66145.1"/>
    </source>
</evidence>
<dbReference type="EMBL" id="KY709207">
    <property type="protein sequence ID" value="ARO90495.1"/>
    <property type="molecule type" value="Genomic_DNA"/>
</dbReference>
<dbReference type="CDD" id="cd00565">
    <property type="entry name" value="Ubl_ThiS"/>
    <property type="match status" value="1"/>
</dbReference>
<sequence>MSIETNPITEKITVLVNGEPFICISGISLASLLNYLDFDFRHIVVEYNSEIIKRDKLSSVYIKQNDVVEIVTIVGGG</sequence>
<dbReference type="RefSeq" id="YP_009296802.1">
    <property type="nucleotide sequence ID" value="NC_031173.1"/>
</dbReference>
<evidence type="ECO:0000313" key="2">
    <source>
        <dbReference type="EMBL" id="ARO90495.1"/>
    </source>
</evidence>
<dbReference type="Gene3D" id="3.10.20.30">
    <property type="match status" value="1"/>
</dbReference>
<dbReference type="PANTHER" id="PTHR34472">
    <property type="entry name" value="SULFUR CARRIER PROTEIN THIS"/>
    <property type="match status" value="1"/>
</dbReference>
<keyword evidence="1" id="KW-0934">Plastid</keyword>
<gene>
    <name evidence="1" type="primary">ORF71</name>
    <name evidence="2" type="synonym">thiS</name>
    <name evidence="1" type="ORF">Bangp_063</name>
</gene>
<dbReference type="Pfam" id="PF02597">
    <property type="entry name" value="ThiS"/>
    <property type="match status" value="1"/>
</dbReference>
<dbReference type="InterPro" id="IPR012675">
    <property type="entry name" value="Beta-grasp_dom_sf"/>
</dbReference>
<proteinExistence type="predicted"/>